<accession>A0ABV8VRZ4</accession>
<keyword evidence="1" id="KW-0812">Transmembrane</keyword>
<evidence type="ECO:0000313" key="2">
    <source>
        <dbReference type="EMBL" id="MFC4386521.1"/>
    </source>
</evidence>
<reference evidence="3" key="1">
    <citation type="journal article" date="2019" name="Int. J. Syst. Evol. Microbiol.">
        <title>The Global Catalogue of Microorganisms (GCM) 10K type strain sequencing project: providing services to taxonomists for standard genome sequencing and annotation.</title>
        <authorList>
            <consortium name="The Broad Institute Genomics Platform"/>
            <consortium name="The Broad Institute Genome Sequencing Center for Infectious Disease"/>
            <person name="Wu L."/>
            <person name="Ma J."/>
        </authorList>
    </citation>
    <scope>NUCLEOTIDE SEQUENCE [LARGE SCALE GENOMIC DNA]</scope>
    <source>
        <strain evidence="3">KACC 14058</strain>
    </source>
</reference>
<proteinExistence type="predicted"/>
<comment type="caution">
    <text evidence="2">The sequence shown here is derived from an EMBL/GenBank/DDBJ whole genome shotgun (WGS) entry which is preliminary data.</text>
</comment>
<dbReference type="Proteomes" id="UP001595880">
    <property type="component" value="Unassembled WGS sequence"/>
</dbReference>
<dbReference type="InterPro" id="IPR009526">
    <property type="entry name" value="DUF1146"/>
</dbReference>
<evidence type="ECO:0000313" key="3">
    <source>
        <dbReference type="Proteomes" id="UP001595880"/>
    </source>
</evidence>
<name>A0ABV8VRZ4_9BACI</name>
<organism evidence="2 3">
    <name type="scientific">Gracilibacillus marinus</name>
    <dbReference type="NCBI Taxonomy" id="630535"/>
    <lineage>
        <taxon>Bacteria</taxon>
        <taxon>Bacillati</taxon>
        <taxon>Bacillota</taxon>
        <taxon>Bacilli</taxon>
        <taxon>Bacillales</taxon>
        <taxon>Bacillaceae</taxon>
        <taxon>Gracilibacillus</taxon>
    </lineage>
</organism>
<keyword evidence="3" id="KW-1185">Reference proteome</keyword>
<dbReference type="Pfam" id="PF06612">
    <property type="entry name" value="DUF1146"/>
    <property type="match status" value="1"/>
</dbReference>
<gene>
    <name evidence="2" type="ORF">ACFOZ1_01730</name>
</gene>
<sequence>MLEQQLLQDSLVGFISHLFFIVLTWKVLLAVKFDDLFHKNRVFEARVLIIFITIAIGTTVSNFFLDILNWSQQLIYIFS</sequence>
<keyword evidence="1" id="KW-0472">Membrane</keyword>
<evidence type="ECO:0000256" key="1">
    <source>
        <dbReference type="SAM" id="Phobius"/>
    </source>
</evidence>
<keyword evidence="1" id="KW-1133">Transmembrane helix</keyword>
<dbReference type="RefSeq" id="WP_390195189.1">
    <property type="nucleotide sequence ID" value="NZ_JBHSDV010000001.1"/>
</dbReference>
<feature type="transmembrane region" description="Helical" evidence="1">
    <location>
        <begin position="43"/>
        <end position="65"/>
    </location>
</feature>
<dbReference type="NCBIfam" id="TIGR02327">
    <property type="entry name" value="int_mem_ywzB"/>
    <property type="match status" value="1"/>
</dbReference>
<protein>
    <submittedName>
        <fullName evidence="2">DUF1146 family protein</fullName>
    </submittedName>
</protein>
<feature type="transmembrane region" description="Helical" evidence="1">
    <location>
        <begin position="12"/>
        <end position="31"/>
    </location>
</feature>
<dbReference type="EMBL" id="JBHSDV010000001">
    <property type="protein sequence ID" value="MFC4386521.1"/>
    <property type="molecule type" value="Genomic_DNA"/>
</dbReference>